<gene>
    <name evidence="7" type="ORF">GCM10010171_49110</name>
</gene>
<dbReference type="SMART" id="SM00823">
    <property type="entry name" value="PKS_PP"/>
    <property type="match status" value="3"/>
</dbReference>
<dbReference type="CDD" id="cd00833">
    <property type="entry name" value="PKS"/>
    <property type="match status" value="1"/>
</dbReference>
<dbReference type="Gene3D" id="1.10.1200.10">
    <property type="entry name" value="ACP-like"/>
    <property type="match status" value="3"/>
</dbReference>
<dbReference type="InterPro" id="IPR057326">
    <property type="entry name" value="KR_dom"/>
</dbReference>
<feature type="domain" description="Ketosynthase family 3 (KS3)" evidence="6">
    <location>
        <begin position="640"/>
        <end position="1078"/>
    </location>
</feature>
<dbReference type="PANTHER" id="PTHR43074">
    <property type="entry name" value="OMEGA-3 POLYUNSATURATED FATTY ACID SYNTHASE PFAB-RELATED"/>
    <property type="match status" value="1"/>
</dbReference>
<keyword evidence="3" id="KW-0808">Transferase</keyword>
<proteinExistence type="predicted"/>
<dbReference type="InterPro" id="IPR020806">
    <property type="entry name" value="PKS_PP-bd"/>
</dbReference>
<dbReference type="InterPro" id="IPR020841">
    <property type="entry name" value="PKS_Beta-ketoAc_synthase_dom"/>
</dbReference>
<dbReference type="SUPFAM" id="SSF52151">
    <property type="entry name" value="FabD/lysophospholipase-like"/>
    <property type="match status" value="1"/>
</dbReference>
<reference evidence="7" key="2">
    <citation type="submission" date="2020-09" db="EMBL/GenBank/DDBJ databases">
        <authorList>
            <person name="Sun Q."/>
            <person name="Ohkuma M."/>
        </authorList>
    </citation>
    <scope>NUCLEOTIDE SEQUENCE</scope>
    <source>
        <strain evidence="7">JCM 3276</strain>
    </source>
</reference>
<dbReference type="InterPro" id="IPR016036">
    <property type="entry name" value="Malonyl_transacylase_ACP-bd"/>
</dbReference>
<feature type="region of interest" description="Disordered" evidence="4">
    <location>
        <begin position="1596"/>
        <end position="1625"/>
    </location>
</feature>
<dbReference type="InterPro" id="IPR036291">
    <property type="entry name" value="NAD(P)-bd_dom_sf"/>
</dbReference>
<dbReference type="InterPro" id="IPR036736">
    <property type="entry name" value="ACP-like_sf"/>
</dbReference>
<dbReference type="SUPFAM" id="SSF55048">
    <property type="entry name" value="Probable ACP-binding domain of malonyl-CoA ACP transacylase"/>
    <property type="match status" value="1"/>
</dbReference>
<evidence type="ECO:0000259" key="5">
    <source>
        <dbReference type="PROSITE" id="PS50075"/>
    </source>
</evidence>
<dbReference type="SUPFAM" id="SSF51412">
    <property type="entry name" value="Inosine monophosphate dehydrogenase (IMPDH)"/>
    <property type="match status" value="2"/>
</dbReference>
<dbReference type="PROSITE" id="PS51257">
    <property type="entry name" value="PROKAR_LIPOPROTEIN"/>
    <property type="match status" value="1"/>
</dbReference>
<reference evidence="7" key="1">
    <citation type="journal article" date="2014" name="Int. J. Syst. Evol. Microbiol.">
        <title>Complete genome sequence of Corynebacterium casei LMG S-19264T (=DSM 44701T), isolated from a smear-ripened cheese.</title>
        <authorList>
            <consortium name="US DOE Joint Genome Institute (JGI-PGF)"/>
            <person name="Walter F."/>
            <person name="Albersmeier A."/>
            <person name="Kalinowski J."/>
            <person name="Ruckert C."/>
        </authorList>
    </citation>
    <scope>NUCLEOTIDE SEQUENCE</scope>
    <source>
        <strain evidence="7">JCM 3276</strain>
    </source>
</reference>
<keyword evidence="8" id="KW-1185">Reference proteome</keyword>
<evidence type="ECO:0000256" key="1">
    <source>
        <dbReference type="ARBA" id="ARBA00022450"/>
    </source>
</evidence>
<dbReference type="CDD" id="cd08953">
    <property type="entry name" value="KR_2_SDR_x"/>
    <property type="match status" value="1"/>
</dbReference>
<dbReference type="InterPro" id="IPR016039">
    <property type="entry name" value="Thiolase-like"/>
</dbReference>
<dbReference type="InterPro" id="IPR009081">
    <property type="entry name" value="PP-bd_ACP"/>
</dbReference>
<dbReference type="InterPro" id="IPR052568">
    <property type="entry name" value="PKS-FAS_Synthase"/>
</dbReference>
<dbReference type="Proteomes" id="UP000660680">
    <property type="component" value="Unassembled WGS sequence"/>
</dbReference>
<dbReference type="SMART" id="SM00827">
    <property type="entry name" value="PKS_AT"/>
    <property type="match status" value="1"/>
</dbReference>
<dbReference type="PANTHER" id="PTHR43074:SF1">
    <property type="entry name" value="BETA-KETOACYL SYNTHASE FAMILY PROTEIN-RELATED"/>
    <property type="match status" value="1"/>
</dbReference>
<dbReference type="SUPFAM" id="SSF51735">
    <property type="entry name" value="NAD(P)-binding Rossmann-fold domains"/>
    <property type="match status" value="2"/>
</dbReference>
<dbReference type="Gene3D" id="3.40.50.720">
    <property type="entry name" value="NAD(P)-binding Rossmann-like Domain"/>
    <property type="match status" value="1"/>
</dbReference>
<dbReference type="InterPro" id="IPR013968">
    <property type="entry name" value="PKS_KR"/>
</dbReference>
<dbReference type="PROSITE" id="PS50075">
    <property type="entry name" value="CARRIER"/>
    <property type="match status" value="3"/>
</dbReference>
<evidence type="ECO:0000313" key="7">
    <source>
        <dbReference type="EMBL" id="GGS48052.1"/>
    </source>
</evidence>
<dbReference type="Pfam" id="PF02801">
    <property type="entry name" value="Ketoacyl-synt_C"/>
    <property type="match status" value="1"/>
</dbReference>
<dbReference type="Gene3D" id="3.40.47.10">
    <property type="match status" value="1"/>
</dbReference>
<evidence type="ECO:0000313" key="8">
    <source>
        <dbReference type="Proteomes" id="UP000660680"/>
    </source>
</evidence>
<dbReference type="InterPro" id="IPR016035">
    <property type="entry name" value="Acyl_Trfase/lysoPLipase"/>
</dbReference>
<dbReference type="SUPFAM" id="SSF53901">
    <property type="entry name" value="Thiolase-like"/>
    <property type="match status" value="1"/>
</dbReference>
<feature type="domain" description="Carrier" evidence="5">
    <location>
        <begin position="1703"/>
        <end position="1781"/>
    </location>
</feature>
<feature type="region of interest" description="Disordered" evidence="4">
    <location>
        <begin position="1857"/>
        <end position="1889"/>
    </location>
</feature>
<dbReference type="Pfam" id="PF00550">
    <property type="entry name" value="PP-binding"/>
    <property type="match status" value="3"/>
</dbReference>
<dbReference type="GO" id="GO:0031177">
    <property type="term" value="F:phosphopantetheine binding"/>
    <property type="evidence" value="ECO:0007669"/>
    <property type="project" value="InterPro"/>
</dbReference>
<dbReference type="InterPro" id="IPR014031">
    <property type="entry name" value="Ketoacyl_synth_C"/>
</dbReference>
<dbReference type="SMART" id="SM00825">
    <property type="entry name" value="PKS_KS"/>
    <property type="match status" value="1"/>
</dbReference>
<keyword evidence="1" id="KW-0596">Phosphopantetheine</keyword>
<dbReference type="Gene3D" id="3.20.20.70">
    <property type="entry name" value="Aldolase class I"/>
    <property type="match status" value="2"/>
</dbReference>
<dbReference type="InterPro" id="IPR014030">
    <property type="entry name" value="Ketoacyl_synth_N"/>
</dbReference>
<dbReference type="Gene3D" id="3.40.366.10">
    <property type="entry name" value="Malonyl-Coenzyme A Acyl Carrier Protein, domain 2"/>
    <property type="match status" value="1"/>
</dbReference>
<keyword evidence="2" id="KW-0597">Phosphoprotein</keyword>
<evidence type="ECO:0000256" key="3">
    <source>
        <dbReference type="ARBA" id="ARBA00022679"/>
    </source>
</evidence>
<evidence type="ECO:0000256" key="4">
    <source>
        <dbReference type="SAM" id="MobiDB-lite"/>
    </source>
</evidence>
<feature type="domain" description="Carrier" evidence="5">
    <location>
        <begin position="1626"/>
        <end position="1701"/>
    </location>
</feature>
<dbReference type="InterPro" id="IPR013785">
    <property type="entry name" value="Aldolase_TIM"/>
</dbReference>
<accession>A0A918GNR9</accession>
<dbReference type="GO" id="GO:0016746">
    <property type="term" value="F:acyltransferase activity"/>
    <property type="evidence" value="ECO:0007669"/>
    <property type="project" value="InterPro"/>
</dbReference>
<sequence>MRDERPEYVLGIGPAGQSCAGLCAAVAAVGGLGVLDLGTGGRRARSALARTARAAKAVDRRFGLRVPEGCALSFAEVAEILGAAAERVDVVVLGWDSPWRVSDVPDRYVVLVEVTSPAEAVAASEQGADGLLARGAESGGRVSETGAFVLLQQIIDASPLPVWLAGGIGPDTAAAAVVGGAAGVVLDTQLALLAETDIPDDLAAAIAASDGTDTTVVTGHRVLPGGAPVGQDAFLATEFRRRFGTVARAVRAVLTAIGAAVHATRPPVLGPGSALAEALGTRYPIAQGPMTRVSDRAEFADAVAAGGALPFLALALNSGERSREMLSATRALLGERPWGVGLLGFAPPELRAAQVEAVLAARPPAALIAGGRPDQAAVLEAAGIATFLHVPSPGLLRQFLDAGARRFVFEGSECGGHVGPRTSFALWQAQLDVLREHPGGGEVQVLFAGGVHDARSAAMVAALAGPLADRGAAIGVLMGTAYLFTEEAVAGGAITDTFQQQVIAASGTELLHTAPGHATRCVASPFTGFFAETAARLKAAGVPEREAWAKLEELNVGRLRVASKGLRREGDALVEVDAEGRVADGMFMAGQVAALRSTVTTIDDLHRAVSVGAGEHLRERAARVRDDLPRTRPPRPAPEPADIAVVGMACVYPGAPDLAAFWANIVGNRDSVTEVPPTRWDPEVYFGDGQGKTRSKWGGFLDAVPFDPLRYGIPPAALGSIEPVQLLALEIAQRALEDAGYGQGGFDRERAGVVFGAEAGGDLSKAEDLRMFLPSYASSVPDELMAQLPELTGDSFPGRLANVIAGRVANRLDLGGTNYVVDAACGSSLAAVESACKELETGSADLMLAGGADLHNAIGDYLLFSSVGALSPTGRCRTFDSSADGIALGEGVACVVLKRLADAEHDGDRIYAVIKGMGAGSDGRALGLTAPRPEGQRRAVERAYAKAGVSPVDIGMVEAHGTGTVVGDRTELTTLTEVFGAAGAAPGSVGLGSVKSQIGHTKCAAGIAGLIKAAMAVHTGVRPPTLHVAEPNPAWDPATSPFAFRSSAAPWPGEPSARVAAVSAFGFGGTNFHAVLSGHTRARRGLTRWPAELFVFRGASEDAALAAVRSLLALADGPVALRDLARTAAVRADRDPAPVRVAVVARDVAELAGLLRRALAGETDPEAGLYRASGAERGKLAVLFPGQGSQRPGMLAELFVAVPDLLPAADPDVLSALFPPDAFSDDAAKAAADRLRDTRMAQPALGVTGLAVHEVLTRLGVQPDMYGGHSYGELVALAAAGAIDPGDLLPLSAARAAAILAAAGDDPGAMAAVGADYARVQSVLADAMLAGRVVVANHNAPSQVVLSGPTALVAEAVEALRAAGVSARPLPVACAFHSPVVAAAAEAFADELALHRVEPPRVPVWANRTARPYVSDVDGIRAELAAQVASPVLFAAQIENMYADGARVFFEAGPGRVLSNLVRSTLGDRPHTVVSCEPGKRTGLSGLLHALATLAVTGVPLRTGWLTTGRDAVELTGPVAAAPGWTVDGHLVRTADGTPVAGGLSPARRVAAFAPTPAQPVDRDTMVSDFLRSTRELVAAQRDVLLGYLGAPPPAAPTPTAPAPAPALTAPTPLPPAPAPTTSTAPSVAATITAVIAERTGYPAEMVEPDLDLEADLSIDSIKRTEIVGELVSRLGTAVSVDELVRARTAAELTRLLDGRPSKPVSSVAETIVAVIAERTGYPVEMVEPSLDLEADLSIDSIKRTEIVGELVSRLGSAVSVDELVQARTAAELTRLLDGQPSKSVSSVAETIVAVIAERTGYPAEMVEPDLDLEADLSIDSIKRTEIVGELATRLKTTVPIDELVSARTAAQLATLLGDTAPPPRQEPARGAQAGRSAPAGGDRSTDGVVPTRRELVAVAAPANPNDDPGALFGATILILGGTPSSIEAVAGRLSAHGGLAVPLPSAAELPEWVERVDGLVCLPSDGPLLPGGFGLVRSVLARRPRWLVAVEEEGRALGLAGFMRTVRKEHPETAARVVELAAPVPDDEALVDIVIDELLATGTEPVVVRGDERRAYVLKDRPLTGSGDLGLGPDSVVLLIGGARGITARVAAGLTGARCTLELAGRTSPPTEPEDAETAAAQDLPALRGVLARRGGTPAEADRAARAILARREVAATLAELRAKGATAVHRKVDAGDAHAVRRLVKQVHAEHGRIDGVVYAAGVIEDRLIADKDPESFRRVYATKVDGMAALLGGLDDAAVAPRFVVAFGSIAAVLGNRGQADYAAANSAVDTLTAQWSRRTGHRALTVHWGPWAPSAGGMVTPELSRVYAERGIELIDPDAGVAALLAEIASGTAHSVLYAGEGW</sequence>
<dbReference type="Pfam" id="PF03060">
    <property type="entry name" value="NMO"/>
    <property type="match status" value="2"/>
</dbReference>
<dbReference type="Pfam" id="PF00109">
    <property type="entry name" value="ketoacyl-synt"/>
    <property type="match status" value="1"/>
</dbReference>
<comment type="caution">
    <text evidence="7">The sequence shown here is derived from an EMBL/GenBank/DDBJ whole genome shotgun (WGS) entry which is preliminary data.</text>
</comment>
<dbReference type="SUPFAM" id="SSF47336">
    <property type="entry name" value="ACP-like"/>
    <property type="match status" value="3"/>
</dbReference>
<protein>
    <submittedName>
        <fullName evidence="7">Polyketide synthase</fullName>
    </submittedName>
</protein>
<organism evidence="7 8">
    <name type="scientific">Actinokineospora fastidiosa</name>
    <dbReference type="NCBI Taxonomy" id="1816"/>
    <lineage>
        <taxon>Bacteria</taxon>
        <taxon>Bacillati</taxon>
        <taxon>Actinomycetota</taxon>
        <taxon>Actinomycetes</taxon>
        <taxon>Pseudonocardiales</taxon>
        <taxon>Pseudonocardiaceae</taxon>
        <taxon>Actinokineospora</taxon>
    </lineage>
</organism>
<dbReference type="PROSITE" id="PS52004">
    <property type="entry name" value="KS3_2"/>
    <property type="match status" value="1"/>
</dbReference>
<name>A0A918GNR9_9PSEU</name>
<dbReference type="InterPro" id="IPR014043">
    <property type="entry name" value="Acyl_transferase_dom"/>
</dbReference>
<feature type="domain" description="Carrier" evidence="5">
    <location>
        <begin position="1783"/>
        <end position="1861"/>
    </location>
</feature>
<dbReference type="EMBL" id="BMRB01000004">
    <property type="protein sequence ID" value="GGS48052.1"/>
    <property type="molecule type" value="Genomic_DNA"/>
</dbReference>
<dbReference type="SMART" id="SM00822">
    <property type="entry name" value="PKS_KR"/>
    <property type="match status" value="1"/>
</dbReference>
<evidence type="ECO:0000259" key="6">
    <source>
        <dbReference type="PROSITE" id="PS52004"/>
    </source>
</evidence>
<evidence type="ECO:0000256" key="2">
    <source>
        <dbReference type="ARBA" id="ARBA00022553"/>
    </source>
</evidence>
<dbReference type="InterPro" id="IPR001227">
    <property type="entry name" value="Ac_transferase_dom_sf"/>
</dbReference>
<dbReference type="Pfam" id="PF08659">
    <property type="entry name" value="KR"/>
    <property type="match status" value="1"/>
</dbReference>
<dbReference type="Pfam" id="PF00698">
    <property type="entry name" value="Acyl_transf_1"/>
    <property type="match status" value="1"/>
</dbReference>
<feature type="compositionally biased region" description="Pro residues" evidence="4">
    <location>
        <begin position="1596"/>
        <end position="1605"/>
    </location>
</feature>